<dbReference type="GO" id="GO:0003677">
    <property type="term" value="F:DNA binding"/>
    <property type="evidence" value="ECO:0007669"/>
    <property type="project" value="UniProtKB-KW"/>
</dbReference>
<feature type="domain" description="AP2/ERF" evidence="8">
    <location>
        <begin position="33"/>
        <end position="91"/>
    </location>
</feature>
<evidence type="ECO:0000256" key="4">
    <source>
        <dbReference type="ARBA" id="ARBA00023159"/>
    </source>
</evidence>
<dbReference type="InterPro" id="IPR001471">
    <property type="entry name" value="AP2/ERF_dom"/>
</dbReference>
<keyword evidence="3" id="KW-0238">DNA-binding</keyword>
<dbReference type="Proteomes" id="UP001345219">
    <property type="component" value="Chromosome 2"/>
</dbReference>
<comment type="similarity">
    <text evidence="7">Belongs to the AP2/ERF transcription factor family. ERF subfamily.</text>
</comment>
<dbReference type="Gene3D" id="3.30.730.10">
    <property type="entry name" value="AP2/ERF domain"/>
    <property type="match status" value="1"/>
</dbReference>
<evidence type="ECO:0000259" key="8">
    <source>
        <dbReference type="PROSITE" id="PS51032"/>
    </source>
</evidence>
<name>A0AAN7JW60_9MYRT</name>
<evidence type="ECO:0000256" key="6">
    <source>
        <dbReference type="ARBA" id="ARBA00023242"/>
    </source>
</evidence>
<keyword evidence="5" id="KW-0804">Transcription</keyword>
<dbReference type="PROSITE" id="PS51032">
    <property type="entry name" value="AP2_ERF"/>
    <property type="match status" value="1"/>
</dbReference>
<dbReference type="GO" id="GO:0005634">
    <property type="term" value="C:nucleus"/>
    <property type="evidence" value="ECO:0007669"/>
    <property type="project" value="UniProtKB-SubCell"/>
</dbReference>
<dbReference type="CDD" id="cd00018">
    <property type="entry name" value="AP2"/>
    <property type="match status" value="1"/>
</dbReference>
<evidence type="ECO:0000256" key="2">
    <source>
        <dbReference type="ARBA" id="ARBA00023015"/>
    </source>
</evidence>
<dbReference type="FunFam" id="3.30.730.10:FF:000001">
    <property type="entry name" value="Ethylene-responsive transcription factor 2"/>
    <property type="match status" value="1"/>
</dbReference>
<evidence type="ECO:0000256" key="5">
    <source>
        <dbReference type="ARBA" id="ARBA00023163"/>
    </source>
</evidence>
<dbReference type="PRINTS" id="PR00367">
    <property type="entry name" value="ETHRSPELEMNT"/>
</dbReference>
<keyword evidence="2" id="KW-0805">Transcription regulation</keyword>
<evidence type="ECO:0000313" key="10">
    <source>
        <dbReference type="Proteomes" id="UP001345219"/>
    </source>
</evidence>
<proteinExistence type="inferred from homology"/>
<dbReference type="SUPFAM" id="SSF54171">
    <property type="entry name" value="DNA-binding domain"/>
    <property type="match status" value="1"/>
</dbReference>
<dbReference type="EMBL" id="JAXIOK010000015">
    <property type="protein sequence ID" value="KAK4753972.1"/>
    <property type="molecule type" value="Genomic_DNA"/>
</dbReference>
<comment type="caution">
    <text evidence="9">The sequence shown here is derived from an EMBL/GenBank/DDBJ whole genome shotgun (WGS) entry which is preliminary data.</text>
</comment>
<dbReference type="InterPro" id="IPR016177">
    <property type="entry name" value="DNA-bd_dom_sf"/>
</dbReference>
<dbReference type="Pfam" id="PF00847">
    <property type="entry name" value="AP2"/>
    <property type="match status" value="1"/>
</dbReference>
<dbReference type="InterPro" id="IPR051032">
    <property type="entry name" value="AP2/ERF_TF_ERF_subfamily"/>
</dbReference>
<evidence type="ECO:0000313" key="9">
    <source>
        <dbReference type="EMBL" id="KAK4753972.1"/>
    </source>
</evidence>
<comment type="subcellular location">
    <subcellularLocation>
        <location evidence="1">Nucleus</location>
    </subcellularLocation>
</comment>
<dbReference type="AlphaFoldDB" id="A0AAN7JW60"/>
<dbReference type="GO" id="GO:0003700">
    <property type="term" value="F:DNA-binding transcription factor activity"/>
    <property type="evidence" value="ECO:0007669"/>
    <property type="project" value="InterPro"/>
</dbReference>
<sequence>MSSTSGDPASPIKLKRARAAAVGTCRGEGEGTAYHGVRMRAWGRWVSEIREPRKKSRIWLGTFATAEMAARAHDTASLALKGIQSAVLNFPELAASLPRPASTAAHDIQAAAAKAASMEVSPDVRATDTTSGPVWSARSSSWSSAAAAEEEELGEIVQLPRLGTRFDSFLDSVDQWWMNVHEPNDHGEIPIPPTTEYSVIFHGGLEAFSWEH</sequence>
<organism evidence="9 10">
    <name type="scientific">Trapa incisa</name>
    <dbReference type="NCBI Taxonomy" id="236973"/>
    <lineage>
        <taxon>Eukaryota</taxon>
        <taxon>Viridiplantae</taxon>
        <taxon>Streptophyta</taxon>
        <taxon>Embryophyta</taxon>
        <taxon>Tracheophyta</taxon>
        <taxon>Spermatophyta</taxon>
        <taxon>Magnoliopsida</taxon>
        <taxon>eudicotyledons</taxon>
        <taxon>Gunneridae</taxon>
        <taxon>Pentapetalae</taxon>
        <taxon>rosids</taxon>
        <taxon>malvids</taxon>
        <taxon>Myrtales</taxon>
        <taxon>Lythraceae</taxon>
        <taxon>Trapa</taxon>
    </lineage>
</organism>
<evidence type="ECO:0000256" key="3">
    <source>
        <dbReference type="ARBA" id="ARBA00023125"/>
    </source>
</evidence>
<dbReference type="PANTHER" id="PTHR31985:SF299">
    <property type="entry name" value="AP2 DOMAIN CLASS TRANSCRIPTION FACTOR"/>
    <property type="match status" value="1"/>
</dbReference>
<dbReference type="PANTHER" id="PTHR31985">
    <property type="entry name" value="ETHYLENE-RESPONSIVE TRANSCRIPTION FACTOR ERF042-RELATED"/>
    <property type="match status" value="1"/>
</dbReference>
<protein>
    <recommendedName>
        <fullName evidence="8">AP2/ERF domain-containing protein</fullName>
    </recommendedName>
</protein>
<accession>A0AAN7JW60</accession>
<dbReference type="InterPro" id="IPR036955">
    <property type="entry name" value="AP2/ERF_dom_sf"/>
</dbReference>
<evidence type="ECO:0000256" key="1">
    <source>
        <dbReference type="ARBA" id="ARBA00004123"/>
    </source>
</evidence>
<keyword evidence="10" id="KW-1185">Reference proteome</keyword>
<reference evidence="9 10" key="1">
    <citation type="journal article" date="2023" name="Hortic Res">
        <title>Pangenome of water caltrop reveals structural variations and asymmetric subgenome divergence after allopolyploidization.</title>
        <authorList>
            <person name="Zhang X."/>
            <person name="Chen Y."/>
            <person name="Wang L."/>
            <person name="Yuan Y."/>
            <person name="Fang M."/>
            <person name="Shi L."/>
            <person name="Lu R."/>
            <person name="Comes H.P."/>
            <person name="Ma Y."/>
            <person name="Chen Y."/>
            <person name="Huang G."/>
            <person name="Zhou Y."/>
            <person name="Zheng Z."/>
            <person name="Qiu Y."/>
        </authorList>
    </citation>
    <scope>NUCLEOTIDE SEQUENCE [LARGE SCALE GENOMIC DNA]</scope>
    <source>
        <tissue evidence="9">Roots</tissue>
    </source>
</reference>
<keyword evidence="6" id="KW-0539">Nucleus</keyword>
<gene>
    <name evidence="9" type="ORF">SAY87_002076</name>
</gene>
<dbReference type="SMART" id="SM00380">
    <property type="entry name" value="AP2"/>
    <property type="match status" value="1"/>
</dbReference>
<keyword evidence="4" id="KW-0010">Activator</keyword>
<evidence type="ECO:0000256" key="7">
    <source>
        <dbReference type="ARBA" id="ARBA00024343"/>
    </source>
</evidence>